<keyword evidence="1 3" id="KW-0808">Transferase</keyword>
<dbReference type="PANTHER" id="PTHR12327:SF0">
    <property type="entry name" value="ALPHA-TUBULIN N-ACETYLTRANSFERASE 1"/>
    <property type="match status" value="1"/>
</dbReference>
<evidence type="ECO:0000256" key="4">
    <source>
        <dbReference type="SAM" id="MobiDB-lite"/>
    </source>
</evidence>
<feature type="site" description="Crucial for catalytic activity" evidence="3">
    <location>
        <position position="54"/>
    </location>
</feature>
<feature type="domain" description="N-acetyltransferase" evidence="5">
    <location>
        <begin position="1"/>
        <end position="185"/>
    </location>
</feature>
<feature type="region of interest" description="Disordered" evidence="4">
    <location>
        <begin position="271"/>
        <end position="306"/>
    </location>
</feature>
<dbReference type="InterPro" id="IPR007965">
    <property type="entry name" value="GNAT_ATAT"/>
</dbReference>
<feature type="compositionally biased region" description="Polar residues" evidence="4">
    <location>
        <begin position="278"/>
        <end position="304"/>
    </location>
</feature>
<evidence type="ECO:0000256" key="3">
    <source>
        <dbReference type="HAMAP-Rule" id="MF_03130"/>
    </source>
</evidence>
<accession>A0AAD9NEN6</accession>
<dbReference type="GO" id="GO:0070507">
    <property type="term" value="P:regulation of microtubule cytoskeleton organization"/>
    <property type="evidence" value="ECO:0007669"/>
    <property type="project" value="UniProtKB-UniRule"/>
</dbReference>
<dbReference type="Proteomes" id="UP001209878">
    <property type="component" value="Unassembled WGS sequence"/>
</dbReference>
<comment type="similarity">
    <text evidence="3">Belongs to the acetyltransferase ATAT1 family.</text>
</comment>
<comment type="function">
    <text evidence="3">Specifically acetylates 'Lys-40' in alpha-tubulin on the lumenal side of microtubules. Promotes microtubule destabilization and accelerates microtubule dynamics; this activity may be independent of acetylation activity. Acetylates alpha-tubulin with a slow enzymatic rate, due to a catalytic site that is not optimized for acetyl transfer. Enters the microtubule through each end and diffuses quickly throughout the lumen of microtubules. Acetylates only long/old microtubules because of its slow acetylation rate since it does not have time to act on dynamically unstable microtubules before the enzyme is released.</text>
</comment>
<protein>
    <recommendedName>
        <fullName evidence="3">Alpha-tubulin N-acetyltransferase</fullName>
        <shortName evidence="3">Alpha-TAT</shortName>
        <shortName evidence="3">TAT</shortName>
        <ecNumber evidence="3">2.3.1.108</ecNumber>
    </recommendedName>
    <alternativeName>
        <fullName evidence="3">Acetyltransferase mec-17 homolog</fullName>
    </alternativeName>
</protein>
<dbReference type="FunFam" id="3.40.630.30:FF:000020">
    <property type="entry name" value="Alpha-tubulin N-acetyltransferase 1"/>
    <property type="match status" value="1"/>
</dbReference>
<evidence type="ECO:0000313" key="6">
    <source>
        <dbReference type="EMBL" id="KAK2164424.1"/>
    </source>
</evidence>
<evidence type="ECO:0000259" key="5">
    <source>
        <dbReference type="PROSITE" id="PS51730"/>
    </source>
</evidence>
<keyword evidence="7" id="KW-1185">Reference proteome</keyword>
<comment type="caution">
    <text evidence="6">The sequence shown here is derived from an EMBL/GenBank/DDBJ whole genome shotgun (WGS) entry which is preliminary data.</text>
</comment>
<dbReference type="Pfam" id="PF05301">
    <property type="entry name" value="Acetyltransf_16"/>
    <property type="match status" value="1"/>
</dbReference>
<dbReference type="GO" id="GO:0019799">
    <property type="term" value="F:tubulin N-acetyltransferase activity"/>
    <property type="evidence" value="ECO:0007669"/>
    <property type="project" value="UniProtKB-UniRule"/>
</dbReference>
<dbReference type="Gene3D" id="3.40.630.30">
    <property type="match status" value="1"/>
</dbReference>
<keyword evidence="2 3" id="KW-0012">Acyltransferase</keyword>
<reference evidence="6" key="1">
    <citation type="journal article" date="2023" name="Mol. Biol. Evol.">
        <title>Third-Generation Sequencing Reveals the Adaptive Role of the Epigenome in Three Deep-Sea Polychaetes.</title>
        <authorList>
            <person name="Perez M."/>
            <person name="Aroh O."/>
            <person name="Sun Y."/>
            <person name="Lan Y."/>
            <person name="Juniper S.K."/>
            <person name="Young C.R."/>
            <person name="Angers B."/>
            <person name="Qian P.Y."/>
        </authorList>
    </citation>
    <scope>NUCLEOTIDE SEQUENCE</scope>
    <source>
        <strain evidence="6">R07B-5</strain>
    </source>
</reference>
<dbReference type="AlphaFoldDB" id="A0AAD9NEN6"/>
<dbReference type="InterPro" id="IPR038746">
    <property type="entry name" value="Atat"/>
</dbReference>
<dbReference type="EC" id="2.3.1.108" evidence="3"/>
<feature type="compositionally biased region" description="Polar residues" evidence="4">
    <location>
        <begin position="339"/>
        <end position="370"/>
    </location>
</feature>
<evidence type="ECO:0000313" key="7">
    <source>
        <dbReference type="Proteomes" id="UP001209878"/>
    </source>
</evidence>
<dbReference type="GO" id="GO:0005874">
    <property type="term" value="C:microtubule"/>
    <property type="evidence" value="ECO:0007669"/>
    <property type="project" value="InterPro"/>
</dbReference>
<feature type="compositionally biased region" description="Polar residues" evidence="4">
    <location>
        <begin position="196"/>
        <end position="216"/>
    </location>
</feature>
<dbReference type="EMBL" id="JAODUO010001413">
    <property type="protein sequence ID" value="KAK2164424.1"/>
    <property type="molecule type" value="Genomic_DNA"/>
</dbReference>
<dbReference type="GO" id="GO:0048666">
    <property type="term" value="P:neuron development"/>
    <property type="evidence" value="ECO:0007669"/>
    <property type="project" value="UniProtKB-UniRule"/>
</dbReference>
<evidence type="ECO:0000256" key="1">
    <source>
        <dbReference type="ARBA" id="ARBA00022679"/>
    </source>
</evidence>
<organism evidence="6 7">
    <name type="scientific">Ridgeia piscesae</name>
    <name type="common">Tubeworm</name>
    <dbReference type="NCBI Taxonomy" id="27915"/>
    <lineage>
        <taxon>Eukaryota</taxon>
        <taxon>Metazoa</taxon>
        <taxon>Spiralia</taxon>
        <taxon>Lophotrochozoa</taxon>
        <taxon>Annelida</taxon>
        <taxon>Polychaeta</taxon>
        <taxon>Sedentaria</taxon>
        <taxon>Canalipalpata</taxon>
        <taxon>Sabellida</taxon>
        <taxon>Siboglinidae</taxon>
        <taxon>Ridgeia</taxon>
    </lineage>
</organism>
<feature type="binding site" evidence="3">
    <location>
        <begin position="119"/>
        <end position="132"/>
    </location>
    <ligand>
        <name>acetyl-CoA</name>
        <dbReference type="ChEBI" id="CHEBI:57288"/>
    </ligand>
</feature>
<proteinExistence type="inferred from homology"/>
<name>A0AAD9NEN6_RIDPI</name>
<comment type="catalytic activity">
    <reaction evidence="3">
        <text>L-lysyl-[alpha-tubulin] + acetyl-CoA = N(6)-acetyl-L-lysyl-[alpha-tubulin] + CoA + H(+)</text>
        <dbReference type="Rhea" id="RHEA:15277"/>
        <dbReference type="Rhea" id="RHEA-COMP:11278"/>
        <dbReference type="Rhea" id="RHEA-COMP:11279"/>
        <dbReference type="ChEBI" id="CHEBI:15378"/>
        <dbReference type="ChEBI" id="CHEBI:29969"/>
        <dbReference type="ChEBI" id="CHEBI:57287"/>
        <dbReference type="ChEBI" id="CHEBI:57288"/>
        <dbReference type="ChEBI" id="CHEBI:61930"/>
        <dbReference type="EC" id="2.3.1.108"/>
    </reaction>
</comment>
<evidence type="ECO:0000256" key="2">
    <source>
        <dbReference type="ARBA" id="ARBA00023315"/>
    </source>
</evidence>
<sequence>MEFPFNINSIFPNEITLLDKRLTIGENGSNEFRRNKDQLVSVINQMGIASSKAQGLNTVITSASRLTVSADHLYVLKDTDANNGYGAAVGILRVGQKKLFVYDRDGNNHELEPLCVLDFYVHESRQRTGCGKKLFQFMLQTEQRRPVDFAVDRPSPKFLAFLAKHYNLKVLIPQVNNFVIFEGFFTNNVDKDQSRRSYSQPNRLQSYANSYSSKGKGTQELDRNSRGIGQSPQEINFINEKDALSHVTLPASVVQHGSATSLFDAGQWSSNRMHEQKQQSGMGAQRSQYSRHMSDVSPVQSKPTEVTEILVDATKVYSPPLLRRRNGPTDEPSPLAHSRLNQSSGQDNRRTNIPQDTAPQTTTDYDVLQSNDRKSSAVPGSWSQRNADPSWNKLAIDPPPAIGRFASSRKYNNHTRLW</sequence>
<dbReference type="PROSITE" id="PS51730">
    <property type="entry name" value="GNAT_ATAT"/>
    <property type="match status" value="1"/>
</dbReference>
<dbReference type="HAMAP" id="MF_03130">
    <property type="entry name" value="mec17"/>
    <property type="match status" value="1"/>
</dbReference>
<feature type="region of interest" description="Disordered" evidence="4">
    <location>
        <begin position="319"/>
        <end position="393"/>
    </location>
</feature>
<feature type="binding site" evidence="3">
    <location>
        <begin position="155"/>
        <end position="164"/>
    </location>
    <ligand>
        <name>acetyl-CoA</name>
        <dbReference type="ChEBI" id="CHEBI:57288"/>
    </ligand>
</feature>
<dbReference type="PANTHER" id="PTHR12327">
    <property type="entry name" value="ALPHA-TUBULIN N-ACETYLTRANSFERASE 1"/>
    <property type="match status" value="1"/>
</dbReference>
<gene>
    <name evidence="6" type="ORF">NP493_1405g00037</name>
</gene>
<feature type="region of interest" description="Disordered" evidence="4">
    <location>
        <begin position="192"/>
        <end position="230"/>
    </location>
</feature>